<proteinExistence type="predicted"/>
<evidence type="ECO:0000259" key="1">
    <source>
        <dbReference type="PROSITE" id="PS50851"/>
    </source>
</evidence>
<dbReference type="InterPro" id="IPR002545">
    <property type="entry name" value="CheW-lke_dom"/>
</dbReference>
<sequence length="157" mass="16706">MSIPERVLTFALDGEIFAIDAQAVREILEVPAITRVPGAPGFASGLINVRGAIVPLTDLAVAFGMAHADHGEDTRVIVIEAEVEGEPTTIGLVADKVLDVAAMEGVPVEEAPPVGMRWRADFIRAIARPQGQFVILPDLELIFAESLATATRQERAA</sequence>
<dbReference type="GO" id="GO:0006935">
    <property type="term" value="P:chemotaxis"/>
    <property type="evidence" value="ECO:0007669"/>
    <property type="project" value="InterPro"/>
</dbReference>
<evidence type="ECO:0000313" key="2">
    <source>
        <dbReference type="EMBL" id="MBB3955245.1"/>
    </source>
</evidence>
<protein>
    <submittedName>
        <fullName evidence="2">Purine-binding chemotaxis protein CheW</fullName>
    </submittedName>
</protein>
<dbReference type="EMBL" id="JACIDX010000007">
    <property type="protein sequence ID" value="MBB3955245.1"/>
    <property type="molecule type" value="Genomic_DNA"/>
</dbReference>
<reference evidence="2 3" key="1">
    <citation type="submission" date="2020-08" db="EMBL/GenBank/DDBJ databases">
        <title>Genomic Encyclopedia of Type Strains, Phase IV (KMG-IV): sequencing the most valuable type-strain genomes for metagenomic binning, comparative biology and taxonomic classification.</title>
        <authorList>
            <person name="Goeker M."/>
        </authorList>
    </citation>
    <scope>NUCLEOTIDE SEQUENCE [LARGE SCALE GENOMIC DNA]</scope>
    <source>
        <strain evidence="2 3">DSM 27057</strain>
    </source>
</reference>
<keyword evidence="3" id="KW-1185">Reference proteome</keyword>
<dbReference type="InterPro" id="IPR039315">
    <property type="entry name" value="CheW"/>
</dbReference>
<dbReference type="Gene3D" id="2.30.30.40">
    <property type="entry name" value="SH3 Domains"/>
    <property type="match status" value="1"/>
</dbReference>
<organism evidence="2 3">
    <name type="scientific">Novosphingobium sediminicola</name>
    <dbReference type="NCBI Taxonomy" id="563162"/>
    <lineage>
        <taxon>Bacteria</taxon>
        <taxon>Pseudomonadati</taxon>
        <taxon>Pseudomonadota</taxon>
        <taxon>Alphaproteobacteria</taxon>
        <taxon>Sphingomonadales</taxon>
        <taxon>Sphingomonadaceae</taxon>
        <taxon>Novosphingobium</taxon>
    </lineage>
</organism>
<dbReference type="SMART" id="SM00260">
    <property type="entry name" value="CheW"/>
    <property type="match status" value="1"/>
</dbReference>
<evidence type="ECO:0000313" key="3">
    <source>
        <dbReference type="Proteomes" id="UP000548867"/>
    </source>
</evidence>
<dbReference type="PROSITE" id="PS50851">
    <property type="entry name" value="CHEW"/>
    <property type="match status" value="1"/>
</dbReference>
<dbReference type="Proteomes" id="UP000548867">
    <property type="component" value="Unassembled WGS sequence"/>
</dbReference>
<dbReference type="PANTHER" id="PTHR22617:SF23">
    <property type="entry name" value="CHEMOTAXIS PROTEIN CHEW"/>
    <property type="match status" value="1"/>
</dbReference>
<comment type="caution">
    <text evidence="2">The sequence shown here is derived from an EMBL/GenBank/DDBJ whole genome shotgun (WGS) entry which is preliminary data.</text>
</comment>
<gene>
    <name evidence="2" type="ORF">GGR38_002197</name>
</gene>
<dbReference type="InterPro" id="IPR036061">
    <property type="entry name" value="CheW-like_dom_sf"/>
</dbReference>
<name>A0A7W6CGW5_9SPHN</name>
<dbReference type="GO" id="GO:0007165">
    <property type="term" value="P:signal transduction"/>
    <property type="evidence" value="ECO:0007669"/>
    <property type="project" value="InterPro"/>
</dbReference>
<dbReference type="AlphaFoldDB" id="A0A7W6CGW5"/>
<feature type="domain" description="CheW-like" evidence="1">
    <location>
        <begin position="4"/>
        <end position="148"/>
    </location>
</feature>
<accession>A0A7W6CGW5</accession>
<dbReference type="Gene3D" id="2.40.50.180">
    <property type="entry name" value="CheA-289, Domain 4"/>
    <property type="match status" value="1"/>
</dbReference>
<dbReference type="RefSeq" id="WP_183625363.1">
    <property type="nucleotide sequence ID" value="NZ_JACIDX010000007.1"/>
</dbReference>
<dbReference type="GO" id="GO:0005829">
    <property type="term" value="C:cytosol"/>
    <property type="evidence" value="ECO:0007669"/>
    <property type="project" value="TreeGrafter"/>
</dbReference>
<dbReference type="PANTHER" id="PTHR22617">
    <property type="entry name" value="CHEMOTAXIS SENSOR HISTIDINE KINASE-RELATED"/>
    <property type="match status" value="1"/>
</dbReference>
<dbReference type="SUPFAM" id="SSF50341">
    <property type="entry name" value="CheW-like"/>
    <property type="match status" value="1"/>
</dbReference>
<dbReference type="Pfam" id="PF01584">
    <property type="entry name" value="CheW"/>
    <property type="match status" value="1"/>
</dbReference>